<dbReference type="FunCoup" id="A0A078AGD2">
    <property type="interactions" value="99"/>
</dbReference>
<keyword evidence="6" id="KW-0496">Mitochondrion</keyword>
<evidence type="ECO:0000256" key="2">
    <source>
        <dbReference type="ARBA" id="ARBA00004305"/>
    </source>
</evidence>
<dbReference type="InterPro" id="IPR005475">
    <property type="entry name" value="Transketolase-like_Pyr-bd"/>
</dbReference>
<evidence type="ECO:0000259" key="9">
    <source>
        <dbReference type="SMART" id="SM00861"/>
    </source>
</evidence>
<dbReference type="InterPro" id="IPR009014">
    <property type="entry name" value="Transketo_C/PFOR_II"/>
</dbReference>
<evidence type="ECO:0000256" key="3">
    <source>
        <dbReference type="ARBA" id="ARBA00012277"/>
    </source>
</evidence>
<dbReference type="Gene3D" id="3.40.50.970">
    <property type="match status" value="1"/>
</dbReference>
<keyword evidence="5" id="KW-0560">Oxidoreductase</keyword>
<dbReference type="InterPro" id="IPR029061">
    <property type="entry name" value="THDP-binding"/>
</dbReference>
<organism evidence="10 11">
    <name type="scientific">Stylonychia lemnae</name>
    <name type="common">Ciliate</name>
    <dbReference type="NCBI Taxonomy" id="5949"/>
    <lineage>
        <taxon>Eukaryota</taxon>
        <taxon>Sar</taxon>
        <taxon>Alveolata</taxon>
        <taxon>Ciliophora</taxon>
        <taxon>Intramacronucleata</taxon>
        <taxon>Spirotrichea</taxon>
        <taxon>Stichotrichia</taxon>
        <taxon>Sporadotrichida</taxon>
        <taxon>Oxytrichidae</taxon>
        <taxon>Stylonychinae</taxon>
        <taxon>Stylonychia</taxon>
    </lineage>
</organism>
<protein>
    <recommendedName>
        <fullName evidence="3">3-methyl-2-oxobutanoate dehydrogenase (2-methylpropanoyl-transferring)</fullName>
        <ecNumber evidence="3">1.2.4.4</ecNumber>
    </recommendedName>
    <alternativeName>
        <fullName evidence="8">Branched-chain alpha-keto acid dehydrogenase E1 component beta chain</fullName>
    </alternativeName>
</protein>
<dbReference type="GO" id="GO:0009083">
    <property type="term" value="P:branched-chain amino acid catabolic process"/>
    <property type="evidence" value="ECO:0007669"/>
    <property type="project" value="TreeGrafter"/>
</dbReference>
<dbReference type="Proteomes" id="UP000039865">
    <property type="component" value="Unassembled WGS sequence"/>
</dbReference>
<dbReference type="Pfam" id="PF02780">
    <property type="entry name" value="Transketolase_C"/>
    <property type="match status" value="1"/>
</dbReference>
<dbReference type="EMBL" id="CCKQ01009124">
    <property type="protein sequence ID" value="CDW80587.1"/>
    <property type="molecule type" value="Genomic_DNA"/>
</dbReference>
<keyword evidence="4" id="KW-0809">Transit peptide</keyword>
<gene>
    <name evidence="10" type="primary">Contig1540.g60</name>
    <name evidence="10" type="ORF">STYLEM_9590</name>
</gene>
<comment type="subcellular location">
    <subcellularLocation>
        <location evidence="2">Mitochondrion matrix</location>
    </subcellularLocation>
</comment>
<dbReference type="Pfam" id="PF02779">
    <property type="entry name" value="Transket_pyr"/>
    <property type="match status" value="1"/>
</dbReference>
<evidence type="ECO:0000256" key="6">
    <source>
        <dbReference type="ARBA" id="ARBA00023128"/>
    </source>
</evidence>
<dbReference type="InterPro" id="IPR033248">
    <property type="entry name" value="Transketolase_C"/>
</dbReference>
<dbReference type="PANTHER" id="PTHR42980:SF1">
    <property type="entry name" value="2-OXOISOVALERATE DEHYDROGENASE SUBUNIT BETA, MITOCHONDRIAL"/>
    <property type="match status" value="1"/>
</dbReference>
<dbReference type="SUPFAM" id="SSF52518">
    <property type="entry name" value="Thiamin diphosphate-binding fold (THDP-binding)"/>
    <property type="match status" value="1"/>
</dbReference>
<sequence length="351" mass="39137">MQQDMENFDFSDKLNVKELKLKNPQNLQKMNLCATIADALDIALKTDPSSVIFGEDVKFGGVFRCTQGLNEKYGTDRVFNTPLSEQGIAGFAIGLASSGANAIAEIQFADYIFPAFDQIVNEAAKYRYRSGNEFDCGKLTFRSPSGAVGHGALYHSQSPEAYFAHTPGLITVVPRSPVQAKGLLLSSIRNNNPVLFFEPKILYRIAEEEVPVEDYEIPLMKAEVLKEGTDLTIISWGTQLRQVRMAVAMAEKEFDVSCEIIDLRTIFPYDEETVLQSVKKTGKCIVTHEAPISGGFGAELAAKIQEKCFLHLEAPVRRVCGYDTPFPLVFETFYLPDRFKILEAIKETVKY</sequence>
<evidence type="ECO:0000256" key="4">
    <source>
        <dbReference type="ARBA" id="ARBA00022946"/>
    </source>
</evidence>
<reference evidence="10 11" key="1">
    <citation type="submission" date="2014-06" db="EMBL/GenBank/DDBJ databases">
        <authorList>
            <person name="Swart Estienne"/>
        </authorList>
    </citation>
    <scope>NUCLEOTIDE SEQUENCE [LARGE SCALE GENOMIC DNA]</scope>
    <source>
        <strain evidence="10 11">130c</strain>
    </source>
</reference>
<dbReference type="OMA" id="SEAYYMA"/>
<evidence type="ECO:0000256" key="1">
    <source>
        <dbReference type="ARBA" id="ARBA00001964"/>
    </source>
</evidence>
<evidence type="ECO:0000256" key="5">
    <source>
        <dbReference type="ARBA" id="ARBA00023002"/>
    </source>
</evidence>
<dbReference type="OrthoDB" id="878at2759"/>
<evidence type="ECO:0000313" key="10">
    <source>
        <dbReference type="EMBL" id="CDW80587.1"/>
    </source>
</evidence>
<keyword evidence="11" id="KW-1185">Reference proteome</keyword>
<dbReference type="GO" id="GO:0007584">
    <property type="term" value="P:response to nutrient"/>
    <property type="evidence" value="ECO:0007669"/>
    <property type="project" value="TreeGrafter"/>
</dbReference>
<accession>A0A078AGD2</accession>
<comment type="catalytic activity">
    <reaction evidence="7">
        <text>N(6)-[(R)-lipoyl]-L-lysyl-[protein] + 3-methyl-2-oxobutanoate + H(+) = N(6)-[(R)-S(8)-2-methylpropanoyldihydrolipoyl]-L-lysyl-[protein] + CO2</text>
        <dbReference type="Rhea" id="RHEA:13457"/>
        <dbReference type="Rhea" id="RHEA-COMP:10474"/>
        <dbReference type="Rhea" id="RHEA-COMP:10497"/>
        <dbReference type="ChEBI" id="CHEBI:11851"/>
        <dbReference type="ChEBI" id="CHEBI:15378"/>
        <dbReference type="ChEBI" id="CHEBI:16526"/>
        <dbReference type="ChEBI" id="CHEBI:83099"/>
        <dbReference type="ChEBI" id="CHEBI:83142"/>
        <dbReference type="EC" id="1.2.4.4"/>
    </reaction>
    <physiologicalReaction direction="left-to-right" evidence="7">
        <dbReference type="Rhea" id="RHEA:13458"/>
    </physiologicalReaction>
</comment>
<feature type="domain" description="Transketolase-like pyrimidine-binding" evidence="9">
    <location>
        <begin position="30"/>
        <end position="205"/>
    </location>
</feature>
<dbReference type="AlphaFoldDB" id="A0A078AGD2"/>
<evidence type="ECO:0000313" key="11">
    <source>
        <dbReference type="Proteomes" id="UP000039865"/>
    </source>
</evidence>
<dbReference type="FunFam" id="3.40.50.920:FF:000004">
    <property type="entry name" value="2-oxoisovalerate dehydrogenase subunit beta 1, mitochondrial"/>
    <property type="match status" value="1"/>
</dbReference>
<dbReference type="SUPFAM" id="SSF52922">
    <property type="entry name" value="TK C-terminal domain-like"/>
    <property type="match status" value="1"/>
</dbReference>
<dbReference type="FunFam" id="3.40.50.970:FF:000001">
    <property type="entry name" value="Pyruvate dehydrogenase E1 beta subunit"/>
    <property type="match status" value="1"/>
</dbReference>
<dbReference type="GO" id="GO:0003863">
    <property type="term" value="F:branched-chain 2-oxo acid dehydrogenase activity"/>
    <property type="evidence" value="ECO:0007669"/>
    <property type="project" value="UniProtKB-EC"/>
</dbReference>
<proteinExistence type="predicted"/>
<evidence type="ECO:0000256" key="7">
    <source>
        <dbReference type="ARBA" id="ARBA00051764"/>
    </source>
</evidence>
<dbReference type="GO" id="GO:0005759">
    <property type="term" value="C:mitochondrial matrix"/>
    <property type="evidence" value="ECO:0007669"/>
    <property type="project" value="UniProtKB-SubCell"/>
</dbReference>
<dbReference type="PANTHER" id="PTHR42980">
    <property type="entry name" value="2-OXOISOVALERATE DEHYDROGENASE SUBUNIT BETA-RELATED"/>
    <property type="match status" value="1"/>
</dbReference>
<dbReference type="InParanoid" id="A0A078AGD2"/>
<comment type="cofactor">
    <cofactor evidence="1">
        <name>thiamine diphosphate</name>
        <dbReference type="ChEBI" id="CHEBI:58937"/>
    </cofactor>
</comment>
<dbReference type="Gene3D" id="3.40.50.920">
    <property type="match status" value="1"/>
</dbReference>
<dbReference type="SMART" id="SM00861">
    <property type="entry name" value="Transket_pyr"/>
    <property type="match status" value="1"/>
</dbReference>
<evidence type="ECO:0000256" key="8">
    <source>
        <dbReference type="ARBA" id="ARBA00082400"/>
    </source>
</evidence>
<name>A0A078AGD2_STYLE</name>
<dbReference type="CDD" id="cd07036">
    <property type="entry name" value="TPP_PYR_E1-PDHc-beta_like"/>
    <property type="match status" value="1"/>
</dbReference>
<dbReference type="EC" id="1.2.4.4" evidence="3"/>